<organism evidence="2 3">
    <name type="scientific">Basidiobolus ranarum</name>
    <dbReference type="NCBI Taxonomy" id="34480"/>
    <lineage>
        <taxon>Eukaryota</taxon>
        <taxon>Fungi</taxon>
        <taxon>Fungi incertae sedis</taxon>
        <taxon>Zoopagomycota</taxon>
        <taxon>Entomophthoromycotina</taxon>
        <taxon>Basidiobolomycetes</taxon>
        <taxon>Basidiobolales</taxon>
        <taxon>Basidiobolaceae</taxon>
        <taxon>Basidiobolus</taxon>
    </lineage>
</organism>
<feature type="signal peptide" evidence="1">
    <location>
        <begin position="1"/>
        <end position="21"/>
    </location>
</feature>
<sequence>MQLKSFLSWALFAGALAVVHGGEYGGQRGESQLPEGCEPIDDHGGYECTSVTEGTWTTETSDYGTNSNPKPMPYKKECKLPKRIALRGDNDRYLGRCQDCVPYSANRDNAFVHGYSDPNQARYLQWEVTELGNGKIALRSDTGNYMGRCQNCYKQEAYYNSASVHVKPQDLPNSPWAHWTLNCVDDTHITLQADTGKYLSRCRDCITGAKYPDSAFVHNNDPKAPHSIWQWTEIGKY</sequence>
<protein>
    <recommendedName>
        <fullName evidence="4">Secreted protein</fullName>
    </recommendedName>
</protein>
<evidence type="ECO:0000313" key="2">
    <source>
        <dbReference type="EMBL" id="KAK9738609.1"/>
    </source>
</evidence>
<comment type="caution">
    <text evidence="2">The sequence shown here is derived from an EMBL/GenBank/DDBJ whole genome shotgun (WGS) entry which is preliminary data.</text>
</comment>
<dbReference type="CDD" id="cd00257">
    <property type="entry name" value="beta-trefoil_FSCN-like"/>
    <property type="match status" value="1"/>
</dbReference>
<dbReference type="Gene3D" id="2.80.10.50">
    <property type="match status" value="2"/>
</dbReference>
<dbReference type="EMBL" id="JASJQH010005983">
    <property type="protein sequence ID" value="KAK9738609.1"/>
    <property type="molecule type" value="Genomic_DNA"/>
</dbReference>
<keyword evidence="3" id="KW-1185">Reference proteome</keyword>
<dbReference type="InterPro" id="IPR008999">
    <property type="entry name" value="Actin-crosslinking"/>
</dbReference>
<dbReference type="SUPFAM" id="SSF50405">
    <property type="entry name" value="Actin-crosslinking proteins"/>
    <property type="match status" value="1"/>
</dbReference>
<accession>A0ABR2WC74</accession>
<reference evidence="2 3" key="1">
    <citation type="submission" date="2023-04" db="EMBL/GenBank/DDBJ databases">
        <title>Genome of Basidiobolus ranarum AG-B5.</title>
        <authorList>
            <person name="Stajich J.E."/>
            <person name="Carter-House D."/>
            <person name="Gryganskyi A."/>
        </authorList>
    </citation>
    <scope>NUCLEOTIDE SEQUENCE [LARGE SCALE GENOMIC DNA]</scope>
    <source>
        <strain evidence="2 3">AG-B5</strain>
    </source>
</reference>
<dbReference type="Proteomes" id="UP001479436">
    <property type="component" value="Unassembled WGS sequence"/>
</dbReference>
<evidence type="ECO:0000313" key="3">
    <source>
        <dbReference type="Proteomes" id="UP001479436"/>
    </source>
</evidence>
<proteinExistence type="predicted"/>
<keyword evidence="1" id="KW-0732">Signal</keyword>
<gene>
    <name evidence="2" type="ORF">K7432_018431</name>
</gene>
<feature type="chain" id="PRO_5045870450" description="Secreted protein" evidence="1">
    <location>
        <begin position="22"/>
        <end position="237"/>
    </location>
</feature>
<name>A0ABR2WC74_9FUNG</name>
<evidence type="ECO:0008006" key="4">
    <source>
        <dbReference type="Google" id="ProtNLM"/>
    </source>
</evidence>
<evidence type="ECO:0000256" key="1">
    <source>
        <dbReference type="SAM" id="SignalP"/>
    </source>
</evidence>